<keyword evidence="2" id="KW-0472">Membrane</keyword>
<name>A0A9E7N7Z6_9EURY</name>
<keyword evidence="4" id="KW-1185">Reference proteome</keyword>
<feature type="region of interest" description="Disordered" evidence="1">
    <location>
        <begin position="445"/>
        <end position="468"/>
    </location>
</feature>
<feature type="transmembrane region" description="Helical" evidence="2">
    <location>
        <begin position="286"/>
        <end position="303"/>
    </location>
</feature>
<dbReference type="Gene3D" id="1.20.210.10">
    <property type="entry name" value="Cytochrome c oxidase-like, subunit I domain"/>
    <property type="match status" value="1"/>
</dbReference>
<dbReference type="EMBL" id="CP100355">
    <property type="protein sequence ID" value="UTF52219.1"/>
    <property type="molecule type" value="Genomic_DNA"/>
</dbReference>
<dbReference type="RefSeq" id="WP_254156051.1">
    <property type="nucleotide sequence ID" value="NZ_CP100355.1"/>
</dbReference>
<dbReference type="SUPFAM" id="SSF81442">
    <property type="entry name" value="Cytochrome c oxidase subunit I-like"/>
    <property type="match status" value="1"/>
</dbReference>
<sequence length="468" mass="49377">MSAIPGSIDADRGPPMTIPLRHFLVGTGLLLAGAFAGAVQSFGATVVPGNLGLAHVHLLLVGWVAVTIMGAMTQFVPVWSGVAIHSRRLASAQLWLVVVGLLAFAAALLLGAYRWLPLGGFVMLAGFWTFVYNVGRTLRRARPWDTTERHFAIALGFFVLLTGLGVILAAGLTRPILADAPVNHGSVRMSHATLALYGAVLTTVYGALYQLATMFTQSSLHGIDLPLRRLESVGHPVGVLALAGGRLFDVAPLARVGAILVVASALGMSVILARRLLEAQVPWTPMLSRYAVLAVAMGGWAIWTGPAWFRDPLDPGTLFGAPGAFSLLILGVIGFVALGTLYHVVPFIVWVHRYSDRLGLEPVPMIDDLYDDRVARADFVCFVVGVGLLVASDAFALSGTVLGAVSTTGGLSVTIGAALFLLNVVLVLRRHSPHSVPGLLFGRFSSEESGSESSSSQPQSGVDSTSHR</sequence>
<organism evidence="3 4">
    <name type="scientific">Natronosalvus rutilus</name>
    <dbReference type="NCBI Taxonomy" id="2953753"/>
    <lineage>
        <taxon>Archaea</taxon>
        <taxon>Methanobacteriati</taxon>
        <taxon>Methanobacteriota</taxon>
        <taxon>Stenosarchaea group</taxon>
        <taxon>Halobacteria</taxon>
        <taxon>Halobacteriales</taxon>
        <taxon>Natrialbaceae</taxon>
        <taxon>Natronosalvus</taxon>
    </lineage>
</organism>
<feature type="transmembrane region" description="Helical" evidence="2">
    <location>
        <begin position="94"/>
        <end position="113"/>
    </location>
</feature>
<feature type="compositionally biased region" description="Low complexity" evidence="1">
    <location>
        <begin position="447"/>
        <end position="461"/>
    </location>
</feature>
<feature type="transmembrane region" description="Helical" evidence="2">
    <location>
        <begin position="379"/>
        <end position="405"/>
    </location>
</feature>
<keyword evidence="2" id="KW-1133">Transmembrane helix</keyword>
<accession>A0A9E7N7Z6</accession>
<dbReference type="GeneID" id="73290473"/>
<dbReference type="InterPro" id="IPR036927">
    <property type="entry name" value="Cyt_c_oxase-like_su1_sf"/>
</dbReference>
<feature type="transmembrane region" description="Helical" evidence="2">
    <location>
        <begin position="254"/>
        <end position="274"/>
    </location>
</feature>
<evidence type="ECO:0000256" key="2">
    <source>
        <dbReference type="SAM" id="Phobius"/>
    </source>
</evidence>
<proteinExistence type="predicted"/>
<protein>
    <recommendedName>
        <fullName evidence="5">Cbb3-type cytochrome c oxidase subunit I</fullName>
    </recommendedName>
</protein>
<feature type="transmembrane region" description="Helical" evidence="2">
    <location>
        <begin position="192"/>
        <end position="211"/>
    </location>
</feature>
<feature type="transmembrane region" description="Helical" evidence="2">
    <location>
        <begin position="150"/>
        <end position="172"/>
    </location>
</feature>
<feature type="transmembrane region" description="Helical" evidence="2">
    <location>
        <begin position="323"/>
        <end position="351"/>
    </location>
</feature>
<gene>
    <name evidence="3" type="ORF">NGM29_10465</name>
</gene>
<dbReference type="Proteomes" id="UP001056855">
    <property type="component" value="Chromosome"/>
</dbReference>
<evidence type="ECO:0000313" key="3">
    <source>
        <dbReference type="EMBL" id="UTF52219.1"/>
    </source>
</evidence>
<dbReference type="KEGG" id="sawl:NGM29_10465"/>
<feature type="transmembrane region" description="Helical" evidence="2">
    <location>
        <begin position="60"/>
        <end position="82"/>
    </location>
</feature>
<evidence type="ECO:0000313" key="4">
    <source>
        <dbReference type="Proteomes" id="UP001056855"/>
    </source>
</evidence>
<reference evidence="3" key="1">
    <citation type="submission" date="2022-06" db="EMBL/GenBank/DDBJ databases">
        <title>Diverse halophilic archaea isolated from saline environments.</title>
        <authorList>
            <person name="Cui H.-L."/>
        </authorList>
    </citation>
    <scope>NUCLEOTIDE SEQUENCE</scope>
    <source>
        <strain evidence="3">WLHS1</strain>
    </source>
</reference>
<dbReference type="AlphaFoldDB" id="A0A9E7N7Z6"/>
<feature type="transmembrane region" description="Helical" evidence="2">
    <location>
        <begin position="411"/>
        <end position="428"/>
    </location>
</feature>
<evidence type="ECO:0008006" key="5">
    <source>
        <dbReference type="Google" id="ProtNLM"/>
    </source>
</evidence>
<evidence type="ECO:0000256" key="1">
    <source>
        <dbReference type="SAM" id="MobiDB-lite"/>
    </source>
</evidence>
<keyword evidence="2" id="KW-0812">Transmembrane</keyword>
<feature type="transmembrane region" description="Helical" evidence="2">
    <location>
        <begin position="20"/>
        <end position="40"/>
    </location>
</feature>